<protein>
    <submittedName>
        <fullName evidence="1">Uncharacterized protein</fullName>
    </submittedName>
</protein>
<dbReference type="KEGG" id="mbg:BN140_3049"/>
<evidence type="ECO:0000313" key="2">
    <source>
        <dbReference type="Proteomes" id="UP000009007"/>
    </source>
</evidence>
<dbReference type="HOGENOM" id="CLU_1559467_0_0_2"/>
<evidence type="ECO:0000313" key="1">
    <source>
        <dbReference type="EMBL" id="CDM26158.1"/>
    </source>
</evidence>
<dbReference type="EMBL" id="HE964772">
    <property type="protein sequence ID" value="CDM26158.1"/>
    <property type="molecule type" value="Genomic_DNA"/>
</dbReference>
<keyword evidence="2" id="KW-1185">Reference proteome</keyword>
<gene>
    <name evidence="1" type="ordered locus">BN140_3049</name>
</gene>
<dbReference type="STRING" id="1201294.BN140_3049"/>
<accession>W6PPP4</accession>
<proteinExistence type="predicted"/>
<dbReference type="Proteomes" id="UP000009007">
    <property type="component" value="Chromosome I"/>
</dbReference>
<reference evidence="2" key="1">
    <citation type="journal article" date="2012" name="J. Bacteriol.">
        <title>Complete genome sequence of the hydrogenotrophic, methanogenic archaeon Methanoculleus bourgensis strain MS2T, isolated from a sewage sludge digester.</title>
        <authorList>
            <person name="Maus I."/>
            <person name="Wibberg D."/>
            <person name="Stantscheff R."/>
            <person name="Eikmeyer F.G."/>
            <person name="Seffner A."/>
            <person name="Boelter J."/>
            <person name="Szczepanowski R."/>
            <person name="Blom J."/>
            <person name="Jaenicke S."/>
            <person name="Konig H."/>
            <person name="Puhler A."/>
            <person name="Schluter A."/>
        </authorList>
    </citation>
    <scope>NUCLEOTIDE SEQUENCE [LARGE SCALE GENOMIC DNA]</scope>
    <source>
        <strain evidence="2">ATCC 43281 / DSM 3045 / OCM 15 / MS2</strain>
    </source>
</reference>
<sequence length="171" mass="17994">MSYFRRDVLSRGSTREISKFKMTTSTSASILNYRHSQRWGASTLFYTLSGGGCISEDGLPPGIRLGTAPAPGAGEEAGGRTGWGFRGTAAWRGRGRPLPVPSPGVIATTVHCPGEPGGKAVFSTQHGLPHTEVRETASHPPFASFASSCGRPAILHIRKSVVPPAAAPRTK</sequence>
<organism evidence="1 2">
    <name type="scientific">Methanoculleus bourgensis (strain ATCC 43281 / DSM 3045 / OCM 15 / MS2)</name>
    <name type="common">Methanogenium bourgense</name>
    <dbReference type="NCBI Taxonomy" id="1201294"/>
    <lineage>
        <taxon>Archaea</taxon>
        <taxon>Methanobacteriati</taxon>
        <taxon>Methanobacteriota</taxon>
        <taxon>Stenosarchaea group</taxon>
        <taxon>Methanomicrobia</taxon>
        <taxon>Methanomicrobiales</taxon>
        <taxon>Methanomicrobiaceae</taxon>
        <taxon>Methanoculleus</taxon>
    </lineage>
</organism>
<dbReference type="AlphaFoldDB" id="W6PPP4"/>
<dbReference type="PATRIC" id="fig|1201294.9.peg.2264"/>
<name>W6PPP4_METBM</name>